<accession>A0A6I4U1D7</accession>
<evidence type="ECO:0000256" key="3">
    <source>
        <dbReference type="HAMAP-Rule" id="MF_00649"/>
    </source>
</evidence>
<evidence type="ECO:0000313" key="5">
    <source>
        <dbReference type="Proteomes" id="UP000429229"/>
    </source>
</evidence>
<dbReference type="HAMAP" id="MF_00649">
    <property type="entry name" value="DNA_gyrase_inhibitor_YacG"/>
    <property type="match status" value="1"/>
</dbReference>
<dbReference type="InterPro" id="IPR005584">
    <property type="entry name" value="DNA_gyrase_inhibitor_YacG"/>
</dbReference>
<evidence type="ECO:0000256" key="2">
    <source>
        <dbReference type="ARBA" id="ARBA00022833"/>
    </source>
</evidence>
<feature type="binding site" evidence="3">
    <location>
        <position position="16"/>
    </location>
    <ligand>
        <name>Zn(2+)</name>
        <dbReference type="ChEBI" id="CHEBI:29105"/>
    </ligand>
</feature>
<dbReference type="SUPFAM" id="SSF57716">
    <property type="entry name" value="Glucocorticoid receptor-like (DNA-binding domain)"/>
    <property type="match status" value="1"/>
</dbReference>
<sequence length="67" mass="7434">MSTSTQAPSRPRARPCPICKKPRSEEFAPFCSKRCRDRDLGAWLTDSYAVPGQPVDPATIAHEESDD</sequence>
<proteinExistence type="inferred from homology"/>
<dbReference type="PANTHER" id="PTHR36150">
    <property type="entry name" value="DNA GYRASE INHIBITOR YACG"/>
    <property type="match status" value="1"/>
</dbReference>
<comment type="function">
    <text evidence="3">Inhibits all the catalytic activities of DNA gyrase by preventing its interaction with DNA. Acts by binding directly to the C-terminal domain of GyrB, which probably disrupts DNA binding by the gyrase.</text>
</comment>
<feature type="binding site" evidence="3">
    <location>
        <position position="19"/>
    </location>
    <ligand>
        <name>Zn(2+)</name>
        <dbReference type="ChEBI" id="CHEBI:29105"/>
    </ligand>
</feature>
<dbReference type="GO" id="GO:0006355">
    <property type="term" value="P:regulation of DNA-templated transcription"/>
    <property type="evidence" value="ECO:0007669"/>
    <property type="project" value="InterPro"/>
</dbReference>
<protein>
    <recommendedName>
        <fullName evidence="3">DNA gyrase inhibitor YacG</fullName>
    </recommendedName>
</protein>
<dbReference type="AlphaFoldDB" id="A0A6I4U1D7"/>
<keyword evidence="1 3" id="KW-0479">Metal-binding</keyword>
<feature type="binding site" evidence="3">
    <location>
        <position position="31"/>
    </location>
    <ligand>
        <name>Zn(2+)</name>
        <dbReference type="ChEBI" id="CHEBI:29105"/>
    </ligand>
</feature>
<comment type="caution">
    <text evidence="4">The sequence shown here is derived from an EMBL/GenBank/DDBJ whole genome shotgun (WGS) entry which is preliminary data.</text>
</comment>
<dbReference type="EMBL" id="WTYR01000001">
    <property type="protein sequence ID" value="MXP09879.1"/>
    <property type="molecule type" value="Genomic_DNA"/>
</dbReference>
<dbReference type="GO" id="GO:0008270">
    <property type="term" value="F:zinc ion binding"/>
    <property type="evidence" value="ECO:0007669"/>
    <property type="project" value="UniProtKB-UniRule"/>
</dbReference>
<feature type="binding site" evidence="3">
    <location>
        <position position="35"/>
    </location>
    <ligand>
        <name>Zn(2+)</name>
        <dbReference type="ChEBI" id="CHEBI:29105"/>
    </ligand>
</feature>
<comment type="cofactor">
    <cofactor evidence="3">
        <name>Zn(2+)</name>
        <dbReference type="ChEBI" id="CHEBI:29105"/>
    </cofactor>
    <text evidence="3">Binds 1 zinc ion.</text>
</comment>
<evidence type="ECO:0000256" key="1">
    <source>
        <dbReference type="ARBA" id="ARBA00022723"/>
    </source>
</evidence>
<comment type="similarity">
    <text evidence="3">Belongs to the DNA gyrase inhibitor YacG family.</text>
</comment>
<reference evidence="4 5" key="1">
    <citation type="submission" date="2019-12" db="EMBL/GenBank/DDBJ databases">
        <title>Genomic-based taxomic classification of the family Erythrobacteraceae.</title>
        <authorList>
            <person name="Xu L."/>
        </authorList>
    </citation>
    <scope>NUCLEOTIDE SEQUENCE [LARGE SCALE GENOMIC DNA]</scope>
    <source>
        <strain evidence="4 5">LMG 29519</strain>
    </source>
</reference>
<dbReference type="OrthoDB" id="9809663at2"/>
<comment type="subunit">
    <text evidence="3">Interacts with GyrB.</text>
</comment>
<dbReference type="InterPro" id="IPR013088">
    <property type="entry name" value="Znf_NHR/GATA"/>
</dbReference>
<dbReference type="RefSeq" id="WP_160616540.1">
    <property type="nucleotide sequence ID" value="NZ_WTYR01000001.1"/>
</dbReference>
<dbReference type="Proteomes" id="UP000429229">
    <property type="component" value="Unassembled WGS sequence"/>
</dbReference>
<organism evidence="4 5">
    <name type="scientific">Alteriqipengyuania halimionae</name>
    <dbReference type="NCBI Taxonomy" id="1926630"/>
    <lineage>
        <taxon>Bacteria</taxon>
        <taxon>Pseudomonadati</taxon>
        <taxon>Pseudomonadota</taxon>
        <taxon>Alphaproteobacteria</taxon>
        <taxon>Sphingomonadales</taxon>
        <taxon>Erythrobacteraceae</taxon>
        <taxon>Alteriqipengyuania</taxon>
    </lineage>
</organism>
<gene>
    <name evidence="3 4" type="primary">yacG</name>
    <name evidence="4" type="ORF">GRI68_06770</name>
</gene>
<dbReference type="Pfam" id="PF03884">
    <property type="entry name" value="YacG"/>
    <property type="match status" value="1"/>
</dbReference>
<evidence type="ECO:0000313" key="4">
    <source>
        <dbReference type="EMBL" id="MXP09879.1"/>
    </source>
</evidence>
<dbReference type="Gene3D" id="3.30.50.10">
    <property type="entry name" value="Erythroid Transcription Factor GATA-1, subunit A"/>
    <property type="match status" value="1"/>
</dbReference>
<name>A0A6I4U1D7_9SPHN</name>
<dbReference type="PANTHER" id="PTHR36150:SF1">
    <property type="entry name" value="DNA GYRASE INHIBITOR YACG"/>
    <property type="match status" value="1"/>
</dbReference>
<keyword evidence="2 3" id="KW-0862">Zinc</keyword>
<dbReference type="GO" id="GO:0008657">
    <property type="term" value="F:DNA topoisomerase type II (double strand cut, ATP-hydrolyzing) inhibitor activity"/>
    <property type="evidence" value="ECO:0007669"/>
    <property type="project" value="UniProtKB-UniRule"/>
</dbReference>
<keyword evidence="5" id="KW-1185">Reference proteome</keyword>